<feature type="region of interest" description="Disordered" evidence="1">
    <location>
        <begin position="1"/>
        <end position="20"/>
    </location>
</feature>
<feature type="region of interest" description="Disordered" evidence="1">
    <location>
        <begin position="40"/>
        <end position="59"/>
    </location>
</feature>
<keyword evidence="3" id="KW-1185">Reference proteome</keyword>
<dbReference type="EMBL" id="JAECZO010000098">
    <property type="protein sequence ID" value="KAK7197198.1"/>
    <property type="molecule type" value="Genomic_DNA"/>
</dbReference>
<protein>
    <submittedName>
        <fullName evidence="2">Uncharacterized protein</fullName>
    </submittedName>
</protein>
<feature type="compositionally biased region" description="Low complexity" evidence="1">
    <location>
        <begin position="77"/>
        <end position="89"/>
    </location>
</feature>
<feature type="region of interest" description="Disordered" evidence="1">
    <location>
        <begin position="65"/>
        <end position="92"/>
    </location>
</feature>
<feature type="region of interest" description="Disordered" evidence="1">
    <location>
        <begin position="444"/>
        <end position="464"/>
    </location>
</feature>
<evidence type="ECO:0000313" key="2">
    <source>
        <dbReference type="EMBL" id="KAK7197198.1"/>
    </source>
</evidence>
<organism evidence="2 3">
    <name type="scientific">Novymonas esmeraldas</name>
    <dbReference type="NCBI Taxonomy" id="1808958"/>
    <lineage>
        <taxon>Eukaryota</taxon>
        <taxon>Discoba</taxon>
        <taxon>Euglenozoa</taxon>
        <taxon>Kinetoplastea</taxon>
        <taxon>Metakinetoplastina</taxon>
        <taxon>Trypanosomatida</taxon>
        <taxon>Trypanosomatidae</taxon>
        <taxon>Novymonas</taxon>
    </lineage>
</organism>
<sequence length="580" mass="60937">MFTSAAAATRRSAQATATATEARVVRDALSSFEQSFPAAAIPANPRDRRHSGTLSDSSVNVLATRGTPAAQTRPHPSVTAKHATAAAKSTRARVDRLTAPPFCGSPVHGERSALAEAQQVQEAVTWLRACPTRTLQVLQQRVLCATETLFTQLVGMPLAARRVLEATAAAAPPAADAATAGAAKRSAADDDANGVQYVSQPQPISFPDLVRTFLRDSTAGDAASPSTLDSVLSSGRPRPTAPLTSLHLVYGPHVMEEVLRRSGTSPAHSAASAAAPPTGLEDHQALLSEIVHWSTFFESVFDRAREGLCRDPVNLYAAVLLACAERGAWERRNTADALADDAVRQLRLDDTATGRRPDVCVACSTETAQLAAQCRGTVKRTLRAAAASPHASKRHGATSTSATHRGGGGGGARPVARLFLATPAVVWWAAAFLRLYRLRTPAAAPHRAPRAEAARRSSSSTTLTDDAAVDGAAGAVDVVSSAEAYLIRDWIAQAAKLDRDGFSDQEDAGSLRVAFSCATHAPVAVFGFTHANVQAALQRMGAWVDASVEANTPLSVGELLTALQDDYAVLPYYLSYFSGA</sequence>
<name>A0AAW0ET26_9TRYP</name>
<reference evidence="2 3" key="1">
    <citation type="journal article" date="2021" name="MBio">
        <title>A New Model Trypanosomatid, Novymonas esmeraldas: Genomic Perception of Its 'Candidatus Pandoraea novymonadis' Endosymbiont.</title>
        <authorList>
            <person name="Zakharova A."/>
            <person name="Saura A."/>
            <person name="Butenko A."/>
            <person name="Podesvova L."/>
            <person name="Warmusova S."/>
            <person name="Kostygov A.Y."/>
            <person name="Nenarokova A."/>
            <person name="Lukes J."/>
            <person name="Opperdoes F.R."/>
            <person name="Yurchenko V."/>
        </authorList>
    </citation>
    <scope>NUCLEOTIDE SEQUENCE [LARGE SCALE GENOMIC DNA]</scope>
    <source>
        <strain evidence="2 3">E262AT.01</strain>
    </source>
</reference>
<proteinExistence type="predicted"/>
<evidence type="ECO:0000256" key="1">
    <source>
        <dbReference type="SAM" id="MobiDB-lite"/>
    </source>
</evidence>
<dbReference type="Proteomes" id="UP001430356">
    <property type="component" value="Unassembled WGS sequence"/>
</dbReference>
<comment type="caution">
    <text evidence="2">The sequence shown here is derived from an EMBL/GenBank/DDBJ whole genome shotgun (WGS) entry which is preliminary data.</text>
</comment>
<feature type="region of interest" description="Disordered" evidence="1">
    <location>
        <begin position="386"/>
        <end position="409"/>
    </location>
</feature>
<evidence type="ECO:0000313" key="3">
    <source>
        <dbReference type="Proteomes" id="UP001430356"/>
    </source>
</evidence>
<gene>
    <name evidence="2" type="ORF">NESM_000665200</name>
</gene>
<accession>A0AAW0ET26</accession>
<dbReference type="AlphaFoldDB" id="A0AAW0ET26"/>